<evidence type="ECO:0000313" key="3">
    <source>
        <dbReference type="Proteomes" id="UP000288805"/>
    </source>
</evidence>
<feature type="domain" description="Reverse transcriptase zinc-binding" evidence="1">
    <location>
        <begin position="67"/>
        <end position="110"/>
    </location>
</feature>
<dbReference type="InterPro" id="IPR026960">
    <property type="entry name" value="RVT-Znf"/>
</dbReference>
<reference evidence="2 3" key="1">
    <citation type="journal article" date="2018" name="PLoS Genet.">
        <title>Population sequencing reveals clonal diversity and ancestral inbreeding in the grapevine cultivar Chardonnay.</title>
        <authorList>
            <person name="Roach M.J."/>
            <person name="Johnson D.L."/>
            <person name="Bohlmann J."/>
            <person name="van Vuuren H.J."/>
            <person name="Jones S.J."/>
            <person name="Pretorius I.S."/>
            <person name="Schmidt S.A."/>
            <person name="Borneman A.R."/>
        </authorList>
    </citation>
    <scope>NUCLEOTIDE SEQUENCE [LARGE SCALE GENOMIC DNA]</scope>
    <source>
        <strain evidence="3">cv. Chardonnay</strain>
        <tissue evidence="2">Leaf</tissue>
    </source>
</reference>
<organism evidence="2 3">
    <name type="scientific">Vitis vinifera</name>
    <name type="common">Grape</name>
    <dbReference type="NCBI Taxonomy" id="29760"/>
    <lineage>
        <taxon>Eukaryota</taxon>
        <taxon>Viridiplantae</taxon>
        <taxon>Streptophyta</taxon>
        <taxon>Embryophyta</taxon>
        <taxon>Tracheophyta</taxon>
        <taxon>Spermatophyta</taxon>
        <taxon>Magnoliopsida</taxon>
        <taxon>eudicotyledons</taxon>
        <taxon>Gunneridae</taxon>
        <taxon>Pentapetalae</taxon>
        <taxon>rosids</taxon>
        <taxon>Vitales</taxon>
        <taxon>Vitaceae</taxon>
        <taxon>Viteae</taxon>
        <taxon>Vitis</taxon>
    </lineage>
</organism>
<evidence type="ECO:0000313" key="2">
    <source>
        <dbReference type="EMBL" id="RVW44645.1"/>
    </source>
</evidence>
<accession>A0A438EA42</accession>
<name>A0A438EA42_VITVI</name>
<dbReference type="AlphaFoldDB" id="A0A438EA42"/>
<dbReference type="EMBL" id="QGNW01001346">
    <property type="protein sequence ID" value="RVW44645.1"/>
    <property type="molecule type" value="Genomic_DNA"/>
</dbReference>
<proteinExistence type="predicted"/>
<comment type="caution">
    <text evidence="2">The sequence shown here is derived from an EMBL/GenBank/DDBJ whole genome shotgun (WGS) entry which is preliminary data.</text>
</comment>
<sequence>MAAHRNVTVEECWDQNVGQGGWNLRLLRDLNDWELGLVGNLLVELRDYSVNVEDDSVFWKKGEDRLFKVKKAYNVLVNSQGLDFPHSNVWVDKVPTKIAFFAWETTWGRSLLWIGCREEGGIYLIGVFCVVGLSKLCKGGP</sequence>
<evidence type="ECO:0000259" key="1">
    <source>
        <dbReference type="Pfam" id="PF13966"/>
    </source>
</evidence>
<protein>
    <recommendedName>
        <fullName evidence="1">Reverse transcriptase zinc-binding domain-containing protein</fullName>
    </recommendedName>
</protein>
<dbReference type="Pfam" id="PF13966">
    <property type="entry name" value="zf-RVT"/>
    <property type="match status" value="1"/>
</dbReference>
<dbReference type="Proteomes" id="UP000288805">
    <property type="component" value="Unassembled WGS sequence"/>
</dbReference>
<gene>
    <name evidence="2" type="ORF">CK203_086888</name>
</gene>